<dbReference type="GO" id="GO:0046677">
    <property type="term" value="P:response to antibiotic"/>
    <property type="evidence" value="ECO:0007669"/>
    <property type="project" value="UniProtKB-UniRule"/>
</dbReference>
<dbReference type="HAMAP" id="MF_01006">
    <property type="entry name" value="Undec_diphosphatase"/>
    <property type="match status" value="1"/>
</dbReference>
<comment type="miscellaneous">
    <text evidence="14">Bacitracin is thought to be involved in the inhibition of peptidoglycan synthesis by sequestering undecaprenyl diphosphate, thereby reducing the pool of lipid carrier available.</text>
</comment>
<dbReference type="PANTHER" id="PTHR30622">
    <property type="entry name" value="UNDECAPRENYL-DIPHOSPHATASE"/>
    <property type="match status" value="1"/>
</dbReference>
<accession>A0A0G0T5M2</accession>
<feature type="transmembrane region" description="Helical" evidence="14">
    <location>
        <begin position="204"/>
        <end position="222"/>
    </location>
</feature>
<dbReference type="Proteomes" id="UP000034562">
    <property type="component" value="Unassembled WGS sequence"/>
</dbReference>
<dbReference type="InterPro" id="IPR003824">
    <property type="entry name" value="UppP"/>
</dbReference>
<comment type="similarity">
    <text evidence="2 14">Belongs to the UppP family.</text>
</comment>
<keyword evidence="10 14" id="KW-0046">Antibiotic resistance</keyword>
<dbReference type="EC" id="3.6.1.27" evidence="3 14"/>
<keyword evidence="7 14" id="KW-0378">Hydrolase</keyword>
<dbReference type="GO" id="GO:0005886">
    <property type="term" value="C:plasma membrane"/>
    <property type="evidence" value="ECO:0007669"/>
    <property type="project" value="UniProtKB-SubCell"/>
</dbReference>
<feature type="transmembrane region" description="Helical" evidence="14">
    <location>
        <begin position="99"/>
        <end position="118"/>
    </location>
</feature>
<evidence type="ECO:0000256" key="6">
    <source>
        <dbReference type="ARBA" id="ARBA00022692"/>
    </source>
</evidence>
<gene>
    <name evidence="14" type="primary">uppP</name>
    <name evidence="15" type="ORF">UU12_C0031G0005</name>
</gene>
<keyword evidence="9 14" id="KW-0472">Membrane</keyword>
<evidence type="ECO:0000256" key="14">
    <source>
        <dbReference type="HAMAP-Rule" id="MF_01006"/>
    </source>
</evidence>
<keyword evidence="14" id="KW-0133">Cell shape</keyword>
<comment type="function">
    <text evidence="14">Catalyzes the dephosphorylation of undecaprenyl diphosphate (UPP). Confers resistance to bacitracin.</text>
</comment>
<comment type="subcellular location">
    <subcellularLocation>
        <location evidence="1 14">Cell membrane</location>
        <topology evidence="1 14">Multi-pass membrane protein</topology>
    </subcellularLocation>
</comment>
<evidence type="ECO:0000256" key="4">
    <source>
        <dbReference type="ARBA" id="ARBA00021581"/>
    </source>
</evidence>
<reference evidence="15 16" key="1">
    <citation type="journal article" date="2015" name="Nature">
        <title>rRNA introns, odd ribosomes, and small enigmatic genomes across a large radiation of phyla.</title>
        <authorList>
            <person name="Brown C.T."/>
            <person name="Hug L.A."/>
            <person name="Thomas B.C."/>
            <person name="Sharon I."/>
            <person name="Castelle C.J."/>
            <person name="Singh A."/>
            <person name="Wilkins M.J."/>
            <person name="Williams K.H."/>
            <person name="Banfield J.F."/>
        </authorList>
    </citation>
    <scope>NUCLEOTIDE SEQUENCE [LARGE SCALE GENOMIC DNA]</scope>
</reference>
<keyword evidence="14" id="KW-0573">Peptidoglycan synthesis</keyword>
<keyword evidence="5 14" id="KW-1003">Cell membrane</keyword>
<name>A0A0G0T5M2_9BACT</name>
<dbReference type="EMBL" id="LBZK01000031">
    <property type="protein sequence ID" value="KKR70026.1"/>
    <property type="molecule type" value="Genomic_DNA"/>
</dbReference>
<evidence type="ECO:0000256" key="3">
    <source>
        <dbReference type="ARBA" id="ARBA00012374"/>
    </source>
</evidence>
<feature type="transmembrane region" description="Helical" evidence="14">
    <location>
        <begin position="145"/>
        <end position="163"/>
    </location>
</feature>
<evidence type="ECO:0000256" key="8">
    <source>
        <dbReference type="ARBA" id="ARBA00022989"/>
    </source>
</evidence>
<evidence type="ECO:0000256" key="7">
    <source>
        <dbReference type="ARBA" id="ARBA00022801"/>
    </source>
</evidence>
<evidence type="ECO:0000256" key="13">
    <source>
        <dbReference type="ARBA" id="ARBA00047594"/>
    </source>
</evidence>
<dbReference type="Pfam" id="PF02673">
    <property type="entry name" value="BacA"/>
    <property type="match status" value="2"/>
</dbReference>
<evidence type="ECO:0000256" key="11">
    <source>
        <dbReference type="ARBA" id="ARBA00032707"/>
    </source>
</evidence>
<feature type="transmembrane region" description="Helical" evidence="14">
    <location>
        <begin position="40"/>
        <end position="62"/>
    </location>
</feature>
<feature type="transmembrane region" description="Helical" evidence="14">
    <location>
        <begin position="169"/>
        <end position="192"/>
    </location>
</feature>
<keyword evidence="14" id="KW-0961">Cell wall biogenesis/degradation</keyword>
<evidence type="ECO:0000256" key="12">
    <source>
        <dbReference type="ARBA" id="ARBA00032932"/>
    </source>
</evidence>
<dbReference type="GO" id="GO:0008360">
    <property type="term" value="P:regulation of cell shape"/>
    <property type="evidence" value="ECO:0007669"/>
    <property type="project" value="UniProtKB-KW"/>
</dbReference>
<sequence>MNLIHVFLLSLTEGLTEFLPISSTGHMILMSKLLGITETNFVKTFEIVIQLGAIMAVVVLYFKRLVTGSDLVKKLFVAFIPTAIVGFTLYPLIKEVLLGSSAITLNALFWGGIAIIFVEKILKKSAATIVGGLLTGLNRKTATEFSFLLAVPTMFAATGLDIYKSRHMITQGGFLTLFMGTIFSFFFAMLAIKFLINYVKKHNLTAFGIYRIVLAVLFWLFVK</sequence>
<evidence type="ECO:0000313" key="15">
    <source>
        <dbReference type="EMBL" id="KKR70026.1"/>
    </source>
</evidence>
<protein>
    <recommendedName>
        <fullName evidence="4 14">Undecaprenyl-diphosphatase</fullName>
        <ecNumber evidence="3 14">3.6.1.27</ecNumber>
    </recommendedName>
    <alternativeName>
        <fullName evidence="12 14">Bacitracin resistance protein</fullName>
    </alternativeName>
    <alternativeName>
        <fullName evidence="11 14">Undecaprenyl pyrophosphate phosphatase</fullName>
    </alternativeName>
</protein>
<evidence type="ECO:0000256" key="1">
    <source>
        <dbReference type="ARBA" id="ARBA00004651"/>
    </source>
</evidence>
<proteinExistence type="inferred from homology"/>
<dbReference type="AlphaFoldDB" id="A0A0G0T5M2"/>
<dbReference type="PATRIC" id="fig|1618563.3.peg.541"/>
<feature type="transmembrane region" description="Helical" evidence="14">
    <location>
        <begin position="74"/>
        <end position="93"/>
    </location>
</feature>
<evidence type="ECO:0000256" key="10">
    <source>
        <dbReference type="ARBA" id="ARBA00023251"/>
    </source>
</evidence>
<dbReference type="STRING" id="1618563.UU12_C0031G0005"/>
<dbReference type="GO" id="GO:0009252">
    <property type="term" value="P:peptidoglycan biosynthetic process"/>
    <property type="evidence" value="ECO:0007669"/>
    <property type="project" value="UniProtKB-KW"/>
</dbReference>
<organism evidence="15 16">
    <name type="scientific">Candidatus Woesebacteria bacterium GW2011_GWA2_40_7b</name>
    <dbReference type="NCBI Taxonomy" id="1618563"/>
    <lineage>
        <taxon>Bacteria</taxon>
        <taxon>Candidatus Woeseibacteriota</taxon>
    </lineage>
</organism>
<dbReference type="GO" id="GO:0071555">
    <property type="term" value="P:cell wall organization"/>
    <property type="evidence" value="ECO:0007669"/>
    <property type="project" value="UniProtKB-KW"/>
</dbReference>
<evidence type="ECO:0000313" key="16">
    <source>
        <dbReference type="Proteomes" id="UP000034562"/>
    </source>
</evidence>
<evidence type="ECO:0000256" key="2">
    <source>
        <dbReference type="ARBA" id="ARBA00010621"/>
    </source>
</evidence>
<comment type="catalytic activity">
    <reaction evidence="13 14">
        <text>di-trans,octa-cis-undecaprenyl diphosphate + H2O = di-trans,octa-cis-undecaprenyl phosphate + phosphate + H(+)</text>
        <dbReference type="Rhea" id="RHEA:28094"/>
        <dbReference type="ChEBI" id="CHEBI:15377"/>
        <dbReference type="ChEBI" id="CHEBI:15378"/>
        <dbReference type="ChEBI" id="CHEBI:43474"/>
        <dbReference type="ChEBI" id="CHEBI:58405"/>
        <dbReference type="ChEBI" id="CHEBI:60392"/>
        <dbReference type="EC" id="3.6.1.27"/>
    </reaction>
</comment>
<dbReference type="GO" id="GO:0050380">
    <property type="term" value="F:undecaprenyl-diphosphatase activity"/>
    <property type="evidence" value="ECO:0007669"/>
    <property type="project" value="UniProtKB-UniRule"/>
</dbReference>
<dbReference type="PANTHER" id="PTHR30622:SF3">
    <property type="entry name" value="UNDECAPRENYL-DIPHOSPHATASE"/>
    <property type="match status" value="1"/>
</dbReference>
<evidence type="ECO:0000256" key="5">
    <source>
        <dbReference type="ARBA" id="ARBA00022475"/>
    </source>
</evidence>
<comment type="caution">
    <text evidence="15">The sequence shown here is derived from an EMBL/GenBank/DDBJ whole genome shotgun (WGS) entry which is preliminary data.</text>
</comment>
<keyword evidence="8 14" id="KW-1133">Transmembrane helix</keyword>
<keyword evidence="6 14" id="KW-0812">Transmembrane</keyword>
<evidence type="ECO:0000256" key="9">
    <source>
        <dbReference type="ARBA" id="ARBA00023136"/>
    </source>
</evidence>